<dbReference type="InterPro" id="IPR051909">
    <property type="entry name" value="MFP_Cation_Efflux"/>
</dbReference>
<proteinExistence type="inferred from homology"/>
<protein>
    <submittedName>
        <fullName evidence="6">Efflux RND transporter periplasmic adaptor subunit</fullName>
    </submittedName>
</protein>
<dbReference type="Gene3D" id="1.10.287.470">
    <property type="entry name" value="Helix hairpin bin"/>
    <property type="match status" value="1"/>
</dbReference>
<keyword evidence="2" id="KW-0813">Transport</keyword>
<evidence type="ECO:0000313" key="6">
    <source>
        <dbReference type="EMBL" id="MFC4390744.1"/>
    </source>
</evidence>
<dbReference type="NCBIfam" id="TIGR01730">
    <property type="entry name" value="RND_mfp"/>
    <property type="match status" value="1"/>
</dbReference>
<dbReference type="Pfam" id="PF25954">
    <property type="entry name" value="Beta-barrel_RND_2"/>
    <property type="match status" value="1"/>
</dbReference>
<dbReference type="Gene3D" id="2.40.50.100">
    <property type="match status" value="1"/>
</dbReference>
<dbReference type="RefSeq" id="WP_179005458.1">
    <property type="nucleotide sequence ID" value="NZ_JBHSCO010000002.1"/>
</dbReference>
<keyword evidence="7" id="KW-1185">Reference proteome</keyword>
<dbReference type="EMBL" id="JBHSCO010000002">
    <property type="protein sequence ID" value="MFC4390744.1"/>
    <property type="molecule type" value="Genomic_DNA"/>
</dbReference>
<dbReference type="SUPFAM" id="SSF111369">
    <property type="entry name" value="HlyD-like secretion proteins"/>
    <property type="match status" value="1"/>
</dbReference>
<evidence type="ECO:0000256" key="1">
    <source>
        <dbReference type="ARBA" id="ARBA00009477"/>
    </source>
</evidence>
<sequence length="361" mass="40405">MKKLIIPMLGLMLVYGCGKKEEVKKAPDEKFCIDKDLKEKITIEAVQKRPVSESINLTGNITYNSDHVVQFNSLVEGIITKTTFSLGDYVRKGQVLAEIKSTELNSMQSESKSLQSQITVAQRNLQSVKSMYEDGISSQKDLMQAQSELDVLKSSLENVRANLAMFSASSERSVFQIKAPTEGYIVDKNISPGMQITDGSDPLFTISDLKEIWVMVNVYTSNLKNVTENMAVDVTTPAYPGEIFKGKIKMMAKVFDADEHVLKARIVMENKNLKLKPGMTADIIIDKSLGGEALAAVPAKAVIFDNNRDHILIYKNDCTIETREINPVIKNNNWVYFDKGVKEGEMVITKNQLLIHERLKN</sequence>
<reference evidence="7" key="1">
    <citation type="journal article" date="2019" name="Int. J. Syst. Evol. Microbiol.">
        <title>The Global Catalogue of Microorganisms (GCM) 10K type strain sequencing project: providing services to taxonomists for standard genome sequencing and annotation.</title>
        <authorList>
            <consortium name="The Broad Institute Genomics Platform"/>
            <consortium name="The Broad Institute Genome Sequencing Center for Infectious Disease"/>
            <person name="Wu L."/>
            <person name="Ma J."/>
        </authorList>
    </citation>
    <scope>NUCLEOTIDE SEQUENCE [LARGE SCALE GENOMIC DNA]</scope>
    <source>
        <strain evidence="7">CGMCC 1.15345</strain>
    </source>
</reference>
<gene>
    <name evidence="6" type="ORF">ACFOY0_07050</name>
</gene>
<dbReference type="PANTHER" id="PTHR30097:SF4">
    <property type="entry name" value="SLR6042 PROTEIN"/>
    <property type="match status" value="1"/>
</dbReference>
<name>A0ABV8W2N3_9FLAO</name>
<dbReference type="InterPro" id="IPR058647">
    <property type="entry name" value="BSH_CzcB-like"/>
</dbReference>
<feature type="coiled-coil region" evidence="3">
    <location>
        <begin position="104"/>
        <end position="162"/>
    </location>
</feature>
<dbReference type="InterPro" id="IPR058792">
    <property type="entry name" value="Beta-barrel_RND_2"/>
</dbReference>
<dbReference type="Pfam" id="PF25973">
    <property type="entry name" value="BSH_CzcB"/>
    <property type="match status" value="1"/>
</dbReference>
<accession>A0ABV8W2N3</accession>
<evidence type="ECO:0000256" key="3">
    <source>
        <dbReference type="SAM" id="Coils"/>
    </source>
</evidence>
<dbReference type="Gene3D" id="2.40.420.20">
    <property type="match status" value="1"/>
</dbReference>
<dbReference type="PANTHER" id="PTHR30097">
    <property type="entry name" value="CATION EFFLUX SYSTEM PROTEIN CUSB"/>
    <property type="match status" value="1"/>
</dbReference>
<dbReference type="PROSITE" id="PS51257">
    <property type="entry name" value="PROKAR_LIPOPROTEIN"/>
    <property type="match status" value="1"/>
</dbReference>
<comment type="caution">
    <text evidence="6">The sequence shown here is derived from an EMBL/GenBank/DDBJ whole genome shotgun (WGS) entry which is preliminary data.</text>
</comment>
<feature type="domain" description="CusB-like beta-barrel" evidence="4">
    <location>
        <begin position="212"/>
        <end position="285"/>
    </location>
</feature>
<evidence type="ECO:0000313" key="7">
    <source>
        <dbReference type="Proteomes" id="UP001595719"/>
    </source>
</evidence>
<keyword evidence="3" id="KW-0175">Coiled coil</keyword>
<dbReference type="Proteomes" id="UP001595719">
    <property type="component" value="Unassembled WGS sequence"/>
</dbReference>
<evidence type="ECO:0000259" key="5">
    <source>
        <dbReference type="Pfam" id="PF25973"/>
    </source>
</evidence>
<evidence type="ECO:0000256" key="2">
    <source>
        <dbReference type="ARBA" id="ARBA00022448"/>
    </source>
</evidence>
<comment type="similarity">
    <text evidence="1">Belongs to the membrane fusion protein (MFP) (TC 8.A.1) family.</text>
</comment>
<organism evidence="6 7">
    <name type="scientific">Flavobacterium quisquiliarum</name>
    <dbReference type="NCBI Taxonomy" id="1834436"/>
    <lineage>
        <taxon>Bacteria</taxon>
        <taxon>Pseudomonadati</taxon>
        <taxon>Bacteroidota</taxon>
        <taxon>Flavobacteriia</taxon>
        <taxon>Flavobacteriales</taxon>
        <taxon>Flavobacteriaceae</taxon>
        <taxon>Flavobacterium</taxon>
    </lineage>
</organism>
<dbReference type="InterPro" id="IPR006143">
    <property type="entry name" value="RND_pump_MFP"/>
</dbReference>
<feature type="domain" description="CzcB-like barrel-sandwich hybrid" evidence="5">
    <location>
        <begin position="73"/>
        <end position="208"/>
    </location>
</feature>
<evidence type="ECO:0000259" key="4">
    <source>
        <dbReference type="Pfam" id="PF25954"/>
    </source>
</evidence>
<dbReference type="Gene3D" id="2.40.30.170">
    <property type="match status" value="1"/>
</dbReference>